<dbReference type="InterPro" id="IPR002528">
    <property type="entry name" value="MATE_fam"/>
</dbReference>
<dbReference type="Proteomes" id="UP000796880">
    <property type="component" value="Unassembled WGS sequence"/>
</dbReference>
<feature type="transmembrane region" description="Helical" evidence="6">
    <location>
        <begin position="421"/>
        <end position="442"/>
    </location>
</feature>
<evidence type="ECO:0000256" key="1">
    <source>
        <dbReference type="ARBA" id="ARBA00004141"/>
    </source>
</evidence>
<name>A0A8K0DN24_9ROSA</name>
<dbReference type="AlphaFoldDB" id="A0A8K0DN24"/>
<proteinExistence type="inferred from homology"/>
<accession>A0A8K0DN24</accession>
<dbReference type="Pfam" id="PF01554">
    <property type="entry name" value="MatE"/>
    <property type="match status" value="2"/>
</dbReference>
<evidence type="ECO:0000256" key="5">
    <source>
        <dbReference type="ARBA" id="ARBA00023136"/>
    </source>
</evidence>
<gene>
    <name evidence="7" type="ORF">FNV43_RR26699</name>
</gene>
<feature type="transmembrane region" description="Helical" evidence="6">
    <location>
        <begin position="268"/>
        <end position="285"/>
    </location>
</feature>
<dbReference type="CDD" id="cd13132">
    <property type="entry name" value="MATE_eukaryotic"/>
    <property type="match status" value="1"/>
</dbReference>
<keyword evidence="4 6" id="KW-1133">Transmembrane helix</keyword>
<dbReference type="GO" id="GO:1990961">
    <property type="term" value="P:xenobiotic detoxification by transmembrane export across the plasma membrane"/>
    <property type="evidence" value="ECO:0007669"/>
    <property type="project" value="InterPro"/>
</dbReference>
<feature type="transmembrane region" description="Helical" evidence="6">
    <location>
        <begin position="348"/>
        <end position="369"/>
    </location>
</feature>
<dbReference type="GO" id="GO:0016020">
    <property type="term" value="C:membrane"/>
    <property type="evidence" value="ECO:0007669"/>
    <property type="project" value="UniProtKB-SubCell"/>
</dbReference>
<dbReference type="OrthoDB" id="2126698at2759"/>
<feature type="transmembrane region" description="Helical" evidence="6">
    <location>
        <begin position="79"/>
        <end position="98"/>
    </location>
</feature>
<feature type="transmembrane region" description="Helical" evidence="6">
    <location>
        <begin position="305"/>
        <end position="327"/>
    </location>
</feature>
<feature type="transmembrane region" description="Helical" evidence="6">
    <location>
        <begin position="192"/>
        <end position="215"/>
    </location>
</feature>
<evidence type="ECO:0000313" key="7">
    <source>
        <dbReference type="EMBL" id="KAF3431963.1"/>
    </source>
</evidence>
<dbReference type="PANTHER" id="PTHR11206">
    <property type="entry name" value="MULTIDRUG RESISTANCE PROTEIN"/>
    <property type="match status" value="1"/>
</dbReference>
<dbReference type="GO" id="GO:0042910">
    <property type="term" value="F:xenobiotic transmembrane transporter activity"/>
    <property type="evidence" value="ECO:0007669"/>
    <property type="project" value="InterPro"/>
</dbReference>
<feature type="transmembrane region" description="Helical" evidence="6">
    <location>
        <begin position="448"/>
        <end position="471"/>
    </location>
</feature>
<keyword evidence="5 6" id="KW-0472">Membrane</keyword>
<evidence type="ECO:0000256" key="6">
    <source>
        <dbReference type="RuleBase" id="RU004914"/>
    </source>
</evidence>
<feature type="transmembrane region" description="Helical" evidence="6">
    <location>
        <begin position="47"/>
        <end position="67"/>
    </location>
</feature>
<keyword evidence="8" id="KW-1185">Reference proteome</keyword>
<organism evidence="7 8">
    <name type="scientific">Rhamnella rubrinervis</name>
    <dbReference type="NCBI Taxonomy" id="2594499"/>
    <lineage>
        <taxon>Eukaryota</taxon>
        <taxon>Viridiplantae</taxon>
        <taxon>Streptophyta</taxon>
        <taxon>Embryophyta</taxon>
        <taxon>Tracheophyta</taxon>
        <taxon>Spermatophyta</taxon>
        <taxon>Magnoliopsida</taxon>
        <taxon>eudicotyledons</taxon>
        <taxon>Gunneridae</taxon>
        <taxon>Pentapetalae</taxon>
        <taxon>rosids</taxon>
        <taxon>fabids</taxon>
        <taxon>Rosales</taxon>
        <taxon>Rhamnaceae</taxon>
        <taxon>rhamnoid group</taxon>
        <taxon>Rhamneae</taxon>
        <taxon>Rhamnella</taxon>
    </lineage>
</organism>
<protein>
    <recommendedName>
        <fullName evidence="6">Protein DETOXIFICATION</fullName>
    </recommendedName>
    <alternativeName>
        <fullName evidence="6">Multidrug and toxic compound extrusion protein</fullName>
    </alternativeName>
</protein>
<comment type="similarity">
    <text evidence="2 6">Belongs to the multi antimicrobial extrusion (MATE) (TC 2.A.66.1) family.</text>
</comment>
<feature type="transmembrane region" description="Helical" evidence="6">
    <location>
        <begin position="126"/>
        <end position="146"/>
    </location>
</feature>
<comment type="caution">
    <text evidence="7">The sequence shown here is derived from an EMBL/GenBank/DDBJ whole genome shotgun (WGS) entry which is preliminary data.</text>
</comment>
<sequence length="493" mass="53626">MEDTEKTLEERLLLLGNNNERELVKTSEIKSSSALNWGTFFKEIKRVGFIAGPLMAVTLSQFLLQVISTMMVGHLGELALSSTSIAISLSAVTGFSLLQGMASALETLCGQAYGAEEYYKVGLKTYTAIVSLIFVCFPISLLWTYFSKLLIFIGQDPLISQEAGKFIVCLIPALFAYAILQPLVRFFQTQSLVTPMLVSTCITLCIHVPLCWFMVFKSGLGNHGGALAIGISYWLNVVFLGLHMKFSSSCAKTRTPITMELFHGIGEFLRLAVPSALMLCLEWWSYELVILQSGLLPNPKLETSVLAVCLNTISTLYSIPYGLAAAASTRVSNELGAGNSKAARTATLAVMFLAVGEACIISTVLFVNRRVFGYTFSNEKEVVDYVTEIAPLVCVSLILDGLQGVLSGVARGCGWQKIGAYINLGAFYLCGIPVAAILGFWVQLRGKGLWIGIQLGSFLQTLLLSLVTICTDWEIQAMRARVRMIDGGSPSLN</sequence>
<feature type="transmembrane region" description="Helical" evidence="6">
    <location>
        <begin position="227"/>
        <end position="247"/>
    </location>
</feature>
<keyword evidence="3 6" id="KW-0812">Transmembrane</keyword>
<evidence type="ECO:0000256" key="2">
    <source>
        <dbReference type="ARBA" id="ARBA00010199"/>
    </source>
</evidence>
<dbReference type="InterPro" id="IPR045069">
    <property type="entry name" value="MATE_euk"/>
</dbReference>
<feature type="transmembrane region" description="Helical" evidence="6">
    <location>
        <begin position="158"/>
        <end position="180"/>
    </location>
</feature>
<comment type="subcellular location">
    <subcellularLocation>
        <location evidence="1">Membrane</location>
        <topology evidence="1">Multi-pass membrane protein</topology>
    </subcellularLocation>
</comment>
<evidence type="ECO:0000256" key="4">
    <source>
        <dbReference type="ARBA" id="ARBA00022989"/>
    </source>
</evidence>
<reference evidence="7" key="1">
    <citation type="submission" date="2020-03" db="EMBL/GenBank/DDBJ databases">
        <title>A high-quality chromosome-level genome assembly of a woody plant with both climbing and erect habits, Rhamnella rubrinervis.</title>
        <authorList>
            <person name="Lu Z."/>
            <person name="Yang Y."/>
            <person name="Zhu X."/>
            <person name="Sun Y."/>
        </authorList>
    </citation>
    <scope>NUCLEOTIDE SEQUENCE</scope>
    <source>
        <strain evidence="7">BYM</strain>
        <tissue evidence="7">Leaf</tissue>
    </source>
</reference>
<dbReference type="NCBIfam" id="TIGR00797">
    <property type="entry name" value="matE"/>
    <property type="match status" value="1"/>
</dbReference>
<feature type="transmembrane region" description="Helical" evidence="6">
    <location>
        <begin position="389"/>
        <end position="409"/>
    </location>
</feature>
<dbReference type="GO" id="GO:0015297">
    <property type="term" value="F:antiporter activity"/>
    <property type="evidence" value="ECO:0007669"/>
    <property type="project" value="InterPro"/>
</dbReference>
<dbReference type="EMBL" id="VOIH02000012">
    <property type="protein sequence ID" value="KAF3431963.1"/>
    <property type="molecule type" value="Genomic_DNA"/>
</dbReference>
<evidence type="ECO:0000256" key="3">
    <source>
        <dbReference type="ARBA" id="ARBA00022692"/>
    </source>
</evidence>
<evidence type="ECO:0000313" key="8">
    <source>
        <dbReference type="Proteomes" id="UP000796880"/>
    </source>
</evidence>